<dbReference type="SUPFAM" id="SSF48317">
    <property type="entry name" value="Acid phosphatase/Vanadium-dependent haloperoxidase"/>
    <property type="match status" value="1"/>
</dbReference>
<reference evidence="3 4" key="1">
    <citation type="submission" date="2024-10" db="EMBL/GenBank/DDBJ databases">
        <title>The Natural Products Discovery Center: Release of the First 8490 Sequenced Strains for Exploring Actinobacteria Biosynthetic Diversity.</title>
        <authorList>
            <person name="Kalkreuter E."/>
            <person name="Kautsar S.A."/>
            <person name="Yang D."/>
            <person name="Bader C.D."/>
            <person name="Teijaro C.N."/>
            <person name="Fluegel L."/>
            <person name="Davis C.M."/>
            <person name="Simpson J.R."/>
            <person name="Lauterbach L."/>
            <person name="Steele A.D."/>
            <person name="Gui C."/>
            <person name="Meng S."/>
            <person name="Li G."/>
            <person name="Viehrig K."/>
            <person name="Ye F."/>
            <person name="Su P."/>
            <person name="Kiefer A.F."/>
            <person name="Nichols A."/>
            <person name="Cepeda A.J."/>
            <person name="Yan W."/>
            <person name="Fan B."/>
            <person name="Jiang Y."/>
            <person name="Adhikari A."/>
            <person name="Zheng C.-J."/>
            <person name="Schuster L."/>
            <person name="Cowan T.M."/>
            <person name="Smanski M.J."/>
            <person name="Chevrette M.G."/>
            <person name="De Carvalho L.P.S."/>
            <person name="Shen B."/>
        </authorList>
    </citation>
    <scope>NUCLEOTIDE SEQUENCE [LARGE SCALE GENOMIC DNA]</scope>
    <source>
        <strain evidence="3 4">NPDC000087</strain>
    </source>
</reference>
<comment type="caution">
    <text evidence="3">The sequence shown here is derived from an EMBL/GenBank/DDBJ whole genome shotgun (WGS) entry which is preliminary data.</text>
</comment>
<dbReference type="Gene3D" id="1.10.606.20">
    <property type="match status" value="1"/>
</dbReference>
<dbReference type="EC" id="1.11.1.-" evidence="3"/>
<dbReference type="InterPro" id="IPR036938">
    <property type="entry name" value="PAP2/HPO_sf"/>
</dbReference>
<gene>
    <name evidence="3" type="ORF">ACFY35_49530</name>
</gene>
<protein>
    <submittedName>
        <fullName evidence="3">Vanadium-dependent haloperoxidase</fullName>
        <ecNumber evidence="3">1.11.1.-</ecNumber>
    </submittedName>
</protein>
<evidence type="ECO:0000259" key="2">
    <source>
        <dbReference type="Pfam" id="PF01569"/>
    </source>
</evidence>
<dbReference type="EMBL" id="JBIAZU010000012">
    <property type="protein sequence ID" value="MFF5297525.1"/>
    <property type="molecule type" value="Genomic_DNA"/>
</dbReference>
<dbReference type="GO" id="GO:0004601">
    <property type="term" value="F:peroxidase activity"/>
    <property type="evidence" value="ECO:0007669"/>
    <property type="project" value="UniProtKB-KW"/>
</dbReference>
<keyword evidence="1" id="KW-0732">Signal</keyword>
<keyword evidence="3" id="KW-0575">Peroxidase</keyword>
<keyword evidence="4" id="KW-1185">Reference proteome</keyword>
<evidence type="ECO:0000313" key="3">
    <source>
        <dbReference type="EMBL" id="MFF5297525.1"/>
    </source>
</evidence>
<name>A0ABW6WY25_9ACTN</name>
<dbReference type="PANTHER" id="PTHR34599:SF1">
    <property type="entry name" value="PHOSPHATIDIC ACID PHOSPHATASE TYPE 2_HALOPEROXIDASE DOMAIN-CONTAINING PROTEIN"/>
    <property type="match status" value="1"/>
</dbReference>
<feature type="signal peptide" evidence="1">
    <location>
        <begin position="1"/>
        <end position="24"/>
    </location>
</feature>
<organism evidence="3 4">
    <name type="scientific">Paractinoplanes globisporus</name>
    <dbReference type="NCBI Taxonomy" id="113565"/>
    <lineage>
        <taxon>Bacteria</taxon>
        <taxon>Bacillati</taxon>
        <taxon>Actinomycetota</taxon>
        <taxon>Actinomycetes</taxon>
        <taxon>Micromonosporales</taxon>
        <taxon>Micromonosporaceae</taxon>
        <taxon>Paractinoplanes</taxon>
    </lineage>
</organism>
<keyword evidence="3" id="KW-0560">Oxidoreductase</keyword>
<feature type="chain" id="PRO_5047542532" evidence="1">
    <location>
        <begin position="25"/>
        <end position="421"/>
    </location>
</feature>
<dbReference type="PANTHER" id="PTHR34599">
    <property type="entry name" value="PEROXIDASE-RELATED"/>
    <property type="match status" value="1"/>
</dbReference>
<evidence type="ECO:0000256" key="1">
    <source>
        <dbReference type="SAM" id="SignalP"/>
    </source>
</evidence>
<feature type="domain" description="Phosphatidic acid phosphatase type 2/haloperoxidase" evidence="2">
    <location>
        <begin position="289"/>
        <end position="414"/>
    </location>
</feature>
<dbReference type="InterPro" id="IPR052559">
    <property type="entry name" value="V-haloperoxidase"/>
</dbReference>
<dbReference type="Pfam" id="PF01569">
    <property type="entry name" value="PAP2"/>
    <property type="match status" value="1"/>
</dbReference>
<dbReference type="Proteomes" id="UP001602245">
    <property type="component" value="Unassembled WGS sequence"/>
</dbReference>
<proteinExistence type="predicted"/>
<dbReference type="RefSeq" id="WP_020513980.1">
    <property type="nucleotide sequence ID" value="NZ_JBIAZU010000012.1"/>
</dbReference>
<accession>A0ABW6WY25</accession>
<sequence>MNRIRLSAGAAVIALALTTAFAPAASASGDSTAGPNAVVVWNSNAQTAIYEVARQGPYVAPRSFAMVQGAVYDAVNAIAGTPYQPYLIAPRTHRGDSADAAVATAAHRVLVSLFPDQTASLDAMYATSLAAIPDGRSKTGGIGVGTKTADTMIAARVNDGAFGPDTWTVGTAPGRWRPTPPTNAADGAWVGSMRSFVIPRNDMFRTAGPPALTGKQYAKDLNEVKAIGAVNSTVRTQDQTEAAKWWHDRRLTEWEITRQLAQTQHLTTLQTARMFAMADVANADSLIACFNEKKYWSFWRPVTAVQEADLDGNPATTGDPTWMPLLVTPPFPDYTSGHTCSTATVMAAMRAFFGRDDLSFSAYSADSGTTRSFGSFSSALDEVVEARIWGGVHFRTADVQGVKIGNGVAAYVLSHEFRRRH</sequence>
<dbReference type="CDD" id="cd03398">
    <property type="entry name" value="PAP2_haloperoxidase"/>
    <property type="match status" value="1"/>
</dbReference>
<evidence type="ECO:0000313" key="4">
    <source>
        <dbReference type="Proteomes" id="UP001602245"/>
    </source>
</evidence>
<dbReference type="InterPro" id="IPR000326">
    <property type="entry name" value="PAP2/HPO"/>
</dbReference>